<protein>
    <submittedName>
        <fullName evidence="6">LysR family transcriptional regulator</fullName>
    </submittedName>
</protein>
<comment type="similarity">
    <text evidence="1">Belongs to the LysR transcriptional regulatory family.</text>
</comment>
<evidence type="ECO:0000256" key="1">
    <source>
        <dbReference type="ARBA" id="ARBA00009437"/>
    </source>
</evidence>
<dbReference type="Gene3D" id="1.10.10.10">
    <property type="entry name" value="Winged helix-like DNA-binding domain superfamily/Winged helix DNA-binding domain"/>
    <property type="match status" value="1"/>
</dbReference>
<dbReference type="CDD" id="cd08422">
    <property type="entry name" value="PBP2_CrgA_like"/>
    <property type="match status" value="1"/>
</dbReference>
<dbReference type="PANTHER" id="PTHR30537">
    <property type="entry name" value="HTH-TYPE TRANSCRIPTIONAL REGULATOR"/>
    <property type="match status" value="1"/>
</dbReference>
<keyword evidence="3" id="KW-0238">DNA-binding</keyword>
<evidence type="ECO:0000313" key="6">
    <source>
        <dbReference type="EMBL" id="GLX81756.1"/>
    </source>
</evidence>
<dbReference type="Proteomes" id="UP001157133">
    <property type="component" value="Unassembled WGS sequence"/>
</dbReference>
<evidence type="ECO:0000256" key="2">
    <source>
        <dbReference type="ARBA" id="ARBA00023015"/>
    </source>
</evidence>
<dbReference type="Pfam" id="PF03466">
    <property type="entry name" value="LysR_substrate"/>
    <property type="match status" value="1"/>
</dbReference>
<accession>A0ABQ6H5P7</accession>
<gene>
    <name evidence="6" type="ORF">theurythT_12080</name>
</gene>
<dbReference type="EMBL" id="BSSU01000005">
    <property type="protein sequence ID" value="GLX81756.1"/>
    <property type="molecule type" value="Genomic_DNA"/>
</dbReference>
<dbReference type="PANTHER" id="PTHR30537:SF5">
    <property type="entry name" value="HTH-TYPE TRANSCRIPTIONAL ACTIVATOR TTDR-RELATED"/>
    <property type="match status" value="1"/>
</dbReference>
<dbReference type="Gene3D" id="3.40.190.290">
    <property type="match status" value="1"/>
</dbReference>
<keyword evidence="2" id="KW-0805">Transcription regulation</keyword>
<dbReference type="InterPro" id="IPR058163">
    <property type="entry name" value="LysR-type_TF_proteobact-type"/>
</dbReference>
<dbReference type="InterPro" id="IPR000847">
    <property type="entry name" value="LysR_HTH_N"/>
</dbReference>
<evidence type="ECO:0000313" key="7">
    <source>
        <dbReference type="Proteomes" id="UP001157133"/>
    </source>
</evidence>
<evidence type="ECO:0000256" key="4">
    <source>
        <dbReference type="ARBA" id="ARBA00023163"/>
    </source>
</evidence>
<dbReference type="Pfam" id="PF00126">
    <property type="entry name" value="HTH_1"/>
    <property type="match status" value="1"/>
</dbReference>
<reference evidence="6 7" key="1">
    <citation type="submission" date="2023-03" db="EMBL/GenBank/DDBJ databases">
        <title>Draft genome sequence of Thalassotalea eurytherma JCM 18482T.</title>
        <authorList>
            <person name="Sawabe T."/>
        </authorList>
    </citation>
    <scope>NUCLEOTIDE SEQUENCE [LARGE SCALE GENOMIC DNA]</scope>
    <source>
        <strain evidence="6 7">JCM 18482</strain>
    </source>
</reference>
<dbReference type="SUPFAM" id="SSF53850">
    <property type="entry name" value="Periplasmic binding protein-like II"/>
    <property type="match status" value="1"/>
</dbReference>
<dbReference type="InterPro" id="IPR005119">
    <property type="entry name" value="LysR_subst-bd"/>
</dbReference>
<dbReference type="RefSeq" id="WP_284207093.1">
    <property type="nucleotide sequence ID" value="NZ_BSSU01000005.1"/>
</dbReference>
<name>A0ABQ6H5P7_9GAMM</name>
<keyword evidence="4" id="KW-0804">Transcription</keyword>
<dbReference type="InterPro" id="IPR036388">
    <property type="entry name" value="WH-like_DNA-bd_sf"/>
</dbReference>
<sequence>MHLEQLRLFAELVNHGSFTKTADALGVSKAYLSKQIKALELELNCQLLFRNTRSMRLTTAGESINQRAQKLTSFWQETQQLVKQQEEKLEGTVRFTAPTGLMQSKLSVLVGTVNKQYPGIKLICETGNQTHNLVSEPYDFAIRITNTPPDDMVALKLMTSAYICCASPDYIAQFGQPKTPEELKEYDCIALHYWRNWLFVNSGQHVDVAVDAKYQFSDNSLLKDAALNHLGITRLPAYLIENELAQGELVNVLPEYLGETRDVYLLYPQELNRPERVKSVLNCIKSMITQ</sequence>
<comment type="caution">
    <text evidence="6">The sequence shown here is derived from an EMBL/GenBank/DDBJ whole genome shotgun (WGS) entry which is preliminary data.</text>
</comment>
<dbReference type="PROSITE" id="PS50931">
    <property type="entry name" value="HTH_LYSR"/>
    <property type="match status" value="1"/>
</dbReference>
<keyword evidence="7" id="KW-1185">Reference proteome</keyword>
<evidence type="ECO:0000256" key="3">
    <source>
        <dbReference type="ARBA" id="ARBA00023125"/>
    </source>
</evidence>
<organism evidence="6 7">
    <name type="scientific">Thalassotalea eurytherma</name>
    <dbReference type="NCBI Taxonomy" id="1144278"/>
    <lineage>
        <taxon>Bacteria</taxon>
        <taxon>Pseudomonadati</taxon>
        <taxon>Pseudomonadota</taxon>
        <taxon>Gammaproteobacteria</taxon>
        <taxon>Alteromonadales</taxon>
        <taxon>Colwelliaceae</taxon>
        <taxon>Thalassotalea</taxon>
    </lineage>
</organism>
<evidence type="ECO:0000259" key="5">
    <source>
        <dbReference type="PROSITE" id="PS50931"/>
    </source>
</evidence>
<dbReference type="InterPro" id="IPR036390">
    <property type="entry name" value="WH_DNA-bd_sf"/>
</dbReference>
<proteinExistence type="inferred from homology"/>
<dbReference type="SUPFAM" id="SSF46785">
    <property type="entry name" value="Winged helix' DNA-binding domain"/>
    <property type="match status" value="1"/>
</dbReference>
<feature type="domain" description="HTH lysR-type" evidence="5">
    <location>
        <begin position="1"/>
        <end position="58"/>
    </location>
</feature>